<dbReference type="InterPro" id="IPR013087">
    <property type="entry name" value="Znf_C2H2_type"/>
</dbReference>
<feature type="domain" description="C2H2-type" evidence="3">
    <location>
        <begin position="138"/>
        <end position="160"/>
    </location>
</feature>
<feature type="compositionally biased region" description="Polar residues" evidence="2">
    <location>
        <begin position="56"/>
        <end position="66"/>
    </location>
</feature>
<dbReference type="GO" id="GO:0008270">
    <property type="term" value="F:zinc ion binding"/>
    <property type="evidence" value="ECO:0007669"/>
    <property type="project" value="UniProtKB-KW"/>
</dbReference>
<name>A0A183SX74_SCHSO</name>
<gene>
    <name evidence="4" type="ORF">SSLN_LOCUS8822</name>
</gene>
<dbReference type="PROSITE" id="PS50157">
    <property type="entry name" value="ZINC_FINGER_C2H2_2"/>
    <property type="match status" value="1"/>
</dbReference>
<dbReference type="OrthoDB" id="6319889at2759"/>
<proteinExistence type="predicted"/>
<keyword evidence="1" id="KW-0862">Zinc</keyword>
<feature type="region of interest" description="Disordered" evidence="2">
    <location>
        <begin position="41"/>
        <end position="68"/>
    </location>
</feature>
<dbReference type="EMBL" id="UYSU01034873">
    <property type="protein sequence ID" value="VDL95207.1"/>
    <property type="molecule type" value="Genomic_DNA"/>
</dbReference>
<sequence length="254" mass="27491">MKVTSARTNTVHAQALPTCLRFQRTFRARIGLFGHLQTKCNNNPTIPTSTSNSANLPSDSPTLTPGINSITPTIIETTSEYLSPGTSTITTAATTISDVDSLLKCPHCDHEFPSRIGHRTETGEPVPGTPTHSRGRRLHCPHCPQAFTYRTGLFVHMRIHDSGIHRNANNTNTPCTPSAPAIHTATTNATTTNDIPPAPPDVSNPHCTRNFNSRISLVGHLRAHRTVNQCLGLRHTVDAPASTALAHLHTARAY</sequence>
<evidence type="ECO:0000313" key="4">
    <source>
        <dbReference type="EMBL" id="VDL95207.1"/>
    </source>
</evidence>
<reference evidence="6" key="1">
    <citation type="submission" date="2016-06" db="UniProtKB">
        <authorList>
            <consortium name="WormBaseParasite"/>
        </authorList>
    </citation>
    <scope>IDENTIFICATION</scope>
</reference>
<dbReference type="SMART" id="SM00355">
    <property type="entry name" value="ZnF_C2H2"/>
    <property type="match status" value="2"/>
</dbReference>
<dbReference type="InterPro" id="IPR036236">
    <property type="entry name" value="Znf_C2H2_sf"/>
</dbReference>
<keyword evidence="5" id="KW-1185">Reference proteome</keyword>
<protein>
    <submittedName>
        <fullName evidence="6">C2H2-type domain-containing protein</fullName>
    </submittedName>
</protein>
<reference evidence="4 5" key="2">
    <citation type="submission" date="2018-11" db="EMBL/GenBank/DDBJ databases">
        <authorList>
            <consortium name="Pathogen Informatics"/>
        </authorList>
    </citation>
    <scope>NUCLEOTIDE SEQUENCE [LARGE SCALE GENOMIC DNA]</scope>
    <source>
        <strain evidence="4 5">NST_G2</strain>
    </source>
</reference>
<dbReference type="Proteomes" id="UP000275846">
    <property type="component" value="Unassembled WGS sequence"/>
</dbReference>
<dbReference type="PROSITE" id="PS00028">
    <property type="entry name" value="ZINC_FINGER_C2H2_1"/>
    <property type="match status" value="1"/>
</dbReference>
<evidence type="ECO:0000256" key="2">
    <source>
        <dbReference type="SAM" id="MobiDB-lite"/>
    </source>
</evidence>
<keyword evidence="1" id="KW-0863">Zinc-finger</keyword>
<feature type="region of interest" description="Disordered" evidence="2">
    <location>
        <begin position="115"/>
        <end position="137"/>
    </location>
</feature>
<accession>A0A183SX74</accession>
<dbReference type="Gene3D" id="3.30.160.60">
    <property type="entry name" value="Classic Zinc Finger"/>
    <property type="match status" value="1"/>
</dbReference>
<dbReference type="SUPFAM" id="SSF57667">
    <property type="entry name" value="beta-beta-alpha zinc fingers"/>
    <property type="match status" value="1"/>
</dbReference>
<feature type="compositionally biased region" description="Low complexity" evidence="2">
    <location>
        <begin position="41"/>
        <end position="55"/>
    </location>
</feature>
<evidence type="ECO:0000259" key="3">
    <source>
        <dbReference type="PROSITE" id="PS50157"/>
    </source>
</evidence>
<evidence type="ECO:0000256" key="1">
    <source>
        <dbReference type="PROSITE-ProRule" id="PRU00042"/>
    </source>
</evidence>
<organism evidence="6">
    <name type="scientific">Schistocephalus solidus</name>
    <name type="common">Tapeworm</name>
    <dbReference type="NCBI Taxonomy" id="70667"/>
    <lineage>
        <taxon>Eukaryota</taxon>
        <taxon>Metazoa</taxon>
        <taxon>Spiralia</taxon>
        <taxon>Lophotrochozoa</taxon>
        <taxon>Platyhelminthes</taxon>
        <taxon>Cestoda</taxon>
        <taxon>Eucestoda</taxon>
        <taxon>Diphyllobothriidea</taxon>
        <taxon>Diphyllobothriidae</taxon>
        <taxon>Schistocephalus</taxon>
    </lineage>
</organism>
<evidence type="ECO:0000313" key="6">
    <source>
        <dbReference type="WBParaSite" id="SSLN_0000916301-mRNA-1"/>
    </source>
</evidence>
<dbReference type="Pfam" id="PF00096">
    <property type="entry name" value="zf-C2H2"/>
    <property type="match status" value="1"/>
</dbReference>
<keyword evidence="1" id="KW-0479">Metal-binding</keyword>
<dbReference type="WBParaSite" id="SSLN_0000916301-mRNA-1">
    <property type="protein sequence ID" value="SSLN_0000916301-mRNA-1"/>
    <property type="gene ID" value="SSLN_0000916301"/>
</dbReference>
<dbReference type="AlphaFoldDB" id="A0A183SX74"/>
<evidence type="ECO:0000313" key="5">
    <source>
        <dbReference type="Proteomes" id="UP000275846"/>
    </source>
</evidence>